<feature type="region of interest" description="Disordered" evidence="1">
    <location>
        <begin position="397"/>
        <end position="420"/>
    </location>
</feature>
<dbReference type="AlphaFoldDB" id="A0A1Q9D260"/>
<keyword evidence="3" id="KW-1185">Reference proteome</keyword>
<dbReference type="EMBL" id="LSRX01000769">
    <property type="protein sequence ID" value="OLP89270.1"/>
    <property type="molecule type" value="Genomic_DNA"/>
</dbReference>
<dbReference type="OrthoDB" id="420158at2759"/>
<evidence type="ECO:0000256" key="1">
    <source>
        <dbReference type="SAM" id="MobiDB-lite"/>
    </source>
</evidence>
<accession>A0A1Q9D260</accession>
<organism evidence="2 3">
    <name type="scientific">Symbiodinium microadriaticum</name>
    <name type="common">Dinoflagellate</name>
    <name type="synonym">Zooxanthella microadriatica</name>
    <dbReference type="NCBI Taxonomy" id="2951"/>
    <lineage>
        <taxon>Eukaryota</taxon>
        <taxon>Sar</taxon>
        <taxon>Alveolata</taxon>
        <taxon>Dinophyceae</taxon>
        <taxon>Suessiales</taxon>
        <taxon>Symbiodiniaceae</taxon>
        <taxon>Symbiodinium</taxon>
    </lineage>
</organism>
<name>A0A1Q9D260_SYMMI</name>
<proteinExistence type="predicted"/>
<gene>
    <name evidence="2" type="ORF">AK812_SmicGene29278</name>
</gene>
<evidence type="ECO:0000313" key="3">
    <source>
        <dbReference type="Proteomes" id="UP000186817"/>
    </source>
</evidence>
<comment type="caution">
    <text evidence="2">The sequence shown here is derived from an EMBL/GenBank/DDBJ whole genome shotgun (WGS) entry which is preliminary data.</text>
</comment>
<protein>
    <submittedName>
        <fullName evidence="2">Uncharacterized protein</fullName>
    </submittedName>
</protein>
<sequence>MLEGLGGFQVRYFKLIPAGSSNKVPRETDDIRKGFEYMRKFGPQENANGEFTSWTEEEVNNPNSPLHKWDRGTIKEFLRCLADQGSQANTIKDWPLTFKSLTPWALNHIVASILPHILENAIIWIGKSRVGKSPVSYTLSAITSAFWFQQEDRGHEVPSFQTASHLDYFRKEKGRRTKPRVFDDGNLNLESPASVKAITEVTGIDRKTMARWNAASYAKNQLCQACSNPYDRTAEPPMPNSANSDTVSFETFFKIVRPSFHKDFDEEDLMGIFKRAVFVVVTDIGIYLRLPGTDRDPVRRMSWPEDDKGMISFSARPTYDQYLKGSLSAFPPQHAEDLQWSLNLLQAARDGEDVPLCYTIKGRELSTGRKHSKEVRPDLAGAAFKQSLKGRVLSIKLSDSSDAPEPNIPKPSGASPQDELEEELEALMDEDDI</sequence>
<reference evidence="2 3" key="1">
    <citation type="submission" date="2016-02" db="EMBL/GenBank/DDBJ databases">
        <title>Genome analysis of coral dinoflagellate symbionts highlights evolutionary adaptations to a symbiotic lifestyle.</title>
        <authorList>
            <person name="Aranda M."/>
            <person name="Li Y."/>
            <person name="Liew Y.J."/>
            <person name="Baumgarten S."/>
            <person name="Simakov O."/>
            <person name="Wilson M."/>
            <person name="Piel J."/>
            <person name="Ashoor H."/>
            <person name="Bougouffa S."/>
            <person name="Bajic V.B."/>
            <person name="Ryu T."/>
            <person name="Ravasi T."/>
            <person name="Bayer T."/>
            <person name="Micklem G."/>
            <person name="Kim H."/>
            <person name="Bhak J."/>
            <person name="Lajeunesse T.C."/>
            <person name="Voolstra C.R."/>
        </authorList>
    </citation>
    <scope>NUCLEOTIDE SEQUENCE [LARGE SCALE GENOMIC DNA]</scope>
    <source>
        <strain evidence="2 3">CCMP2467</strain>
    </source>
</reference>
<dbReference type="Proteomes" id="UP000186817">
    <property type="component" value="Unassembled WGS sequence"/>
</dbReference>
<evidence type="ECO:0000313" key="2">
    <source>
        <dbReference type="EMBL" id="OLP89270.1"/>
    </source>
</evidence>